<evidence type="ECO:0000313" key="2">
    <source>
        <dbReference type="EMBL" id="ELU01473.1"/>
    </source>
</evidence>
<dbReference type="EMBL" id="KB305005">
    <property type="protein sequence ID" value="ELU01473.1"/>
    <property type="molecule type" value="Genomic_DNA"/>
</dbReference>
<dbReference type="Proteomes" id="UP000014760">
    <property type="component" value="Unassembled WGS sequence"/>
</dbReference>
<evidence type="ECO:0000256" key="1">
    <source>
        <dbReference type="SAM" id="Coils"/>
    </source>
</evidence>
<accession>R7UCH2</accession>
<keyword evidence="4" id="KW-1185">Reference proteome</keyword>
<protein>
    <submittedName>
        <fullName evidence="2 3">Uncharacterized protein</fullName>
    </submittedName>
</protein>
<reference evidence="3" key="3">
    <citation type="submission" date="2015-06" db="UniProtKB">
        <authorList>
            <consortium name="EnsemblMetazoa"/>
        </authorList>
    </citation>
    <scope>IDENTIFICATION</scope>
</reference>
<organism evidence="2">
    <name type="scientific">Capitella teleta</name>
    <name type="common">Polychaete worm</name>
    <dbReference type="NCBI Taxonomy" id="283909"/>
    <lineage>
        <taxon>Eukaryota</taxon>
        <taxon>Metazoa</taxon>
        <taxon>Spiralia</taxon>
        <taxon>Lophotrochozoa</taxon>
        <taxon>Annelida</taxon>
        <taxon>Polychaeta</taxon>
        <taxon>Sedentaria</taxon>
        <taxon>Scolecida</taxon>
        <taxon>Capitellidae</taxon>
        <taxon>Capitella</taxon>
    </lineage>
</organism>
<dbReference type="EnsemblMetazoa" id="CapteT197884">
    <property type="protein sequence ID" value="CapteP197884"/>
    <property type="gene ID" value="CapteG197884"/>
</dbReference>
<reference evidence="2 4" key="2">
    <citation type="journal article" date="2013" name="Nature">
        <title>Insights into bilaterian evolution from three spiralian genomes.</title>
        <authorList>
            <person name="Simakov O."/>
            <person name="Marletaz F."/>
            <person name="Cho S.J."/>
            <person name="Edsinger-Gonzales E."/>
            <person name="Havlak P."/>
            <person name="Hellsten U."/>
            <person name="Kuo D.H."/>
            <person name="Larsson T."/>
            <person name="Lv J."/>
            <person name="Arendt D."/>
            <person name="Savage R."/>
            <person name="Osoegawa K."/>
            <person name="de Jong P."/>
            <person name="Grimwood J."/>
            <person name="Chapman J.A."/>
            <person name="Shapiro H."/>
            <person name="Aerts A."/>
            <person name="Otillar R.P."/>
            <person name="Terry A.Y."/>
            <person name="Boore J.L."/>
            <person name="Grigoriev I.V."/>
            <person name="Lindberg D.R."/>
            <person name="Seaver E.C."/>
            <person name="Weisblat D.A."/>
            <person name="Putnam N.H."/>
            <person name="Rokhsar D.S."/>
        </authorList>
    </citation>
    <scope>NUCLEOTIDE SEQUENCE</scope>
    <source>
        <strain evidence="2 4">I ESC-2004</strain>
    </source>
</reference>
<reference evidence="4" key="1">
    <citation type="submission" date="2012-12" db="EMBL/GenBank/DDBJ databases">
        <authorList>
            <person name="Hellsten U."/>
            <person name="Grimwood J."/>
            <person name="Chapman J.A."/>
            <person name="Shapiro H."/>
            <person name="Aerts A."/>
            <person name="Otillar R.P."/>
            <person name="Terry A.Y."/>
            <person name="Boore J.L."/>
            <person name="Simakov O."/>
            <person name="Marletaz F."/>
            <person name="Cho S.-J."/>
            <person name="Edsinger-Gonzales E."/>
            <person name="Havlak P."/>
            <person name="Kuo D.-H."/>
            <person name="Larsson T."/>
            <person name="Lv J."/>
            <person name="Arendt D."/>
            <person name="Savage R."/>
            <person name="Osoegawa K."/>
            <person name="de Jong P."/>
            <person name="Lindberg D.R."/>
            <person name="Seaver E.C."/>
            <person name="Weisblat D.A."/>
            <person name="Putnam N.H."/>
            <person name="Grigoriev I.V."/>
            <person name="Rokhsar D.S."/>
        </authorList>
    </citation>
    <scope>NUCLEOTIDE SEQUENCE</scope>
    <source>
        <strain evidence="4">I ESC-2004</strain>
    </source>
</reference>
<feature type="coiled-coil region" evidence="1">
    <location>
        <begin position="138"/>
        <end position="165"/>
    </location>
</feature>
<name>R7UCH2_CAPTE</name>
<dbReference type="HOGENOM" id="CLU_880668_0_0_1"/>
<gene>
    <name evidence="2" type="ORF">CAPTEDRAFT_197884</name>
</gene>
<keyword evidence="1" id="KW-0175">Coiled coil</keyword>
<dbReference type="EMBL" id="AMQN01001719">
    <property type="status" value="NOT_ANNOTATED_CDS"/>
    <property type="molecule type" value="Genomic_DNA"/>
</dbReference>
<sequence>MITSKLADLQSLITTTKPVFVCITEALPKHHNIPDPVDLLTIQNFTLHNNFNKPNLNRGIAIYVQNGIEPTSFQLAFKCQHCRKYLASLSSINVKLNQILMNQEKSDNLIAATTQKLRDFDHKLTSLTSQVKTVALTQKQTSTTIKALDERISNIEQQTKHTIKETFKTCVDTAVKETVQLDVASAFATFPPTPPPAPGPLDHEIHPVLKEHELQKSRKLNLIIYNEAHSQEERLAKDAEAFKAMCQAINLEGILPGRSCMDIGHGILCCAPAYYSIRAEDSHCPIAVKTIRFTASPRIVIASLHAFGSGLSQINR</sequence>
<evidence type="ECO:0000313" key="4">
    <source>
        <dbReference type="Proteomes" id="UP000014760"/>
    </source>
</evidence>
<dbReference type="AlphaFoldDB" id="R7UCH2"/>
<evidence type="ECO:0000313" key="3">
    <source>
        <dbReference type="EnsemblMetazoa" id="CapteP197884"/>
    </source>
</evidence>
<dbReference type="EMBL" id="AMQN01001717">
    <property type="status" value="NOT_ANNOTATED_CDS"/>
    <property type="molecule type" value="Genomic_DNA"/>
</dbReference>
<dbReference type="EMBL" id="AMQN01001718">
    <property type="status" value="NOT_ANNOTATED_CDS"/>
    <property type="molecule type" value="Genomic_DNA"/>
</dbReference>
<proteinExistence type="predicted"/>